<feature type="non-terminal residue" evidence="1">
    <location>
        <position position="93"/>
    </location>
</feature>
<keyword evidence="2" id="KW-1185">Reference proteome</keyword>
<evidence type="ECO:0000313" key="1">
    <source>
        <dbReference type="EMBL" id="CAE7753581.1"/>
    </source>
</evidence>
<feature type="non-terminal residue" evidence="1">
    <location>
        <position position="1"/>
    </location>
</feature>
<dbReference type="OrthoDB" id="10063560at2759"/>
<gene>
    <name evidence="1" type="ORF">SPIL2461_LOCUS21857</name>
</gene>
<proteinExistence type="predicted"/>
<comment type="caution">
    <text evidence="1">The sequence shown here is derived from an EMBL/GenBank/DDBJ whole genome shotgun (WGS) entry which is preliminary data.</text>
</comment>
<evidence type="ECO:0000313" key="2">
    <source>
        <dbReference type="Proteomes" id="UP000649617"/>
    </source>
</evidence>
<evidence type="ECO:0008006" key="3">
    <source>
        <dbReference type="Google" id="ProtNLM"/>
    </source>
</evidence>
<reference evidence="1" key="1">
    <citation type="submission" date="2021-02" db="EMBL/GenBank/DDBJ databases">
        <authorList>
            <person name="Dougan E. K."/>
            <person name="Rhodes N."/>
            <person name="Thang M."/>
            <person name="Chan C."/>
        </authorList>
    </citation>
    <scope>NUCLEOTIDE SEQUENCE</scope>
</reference>
<protein>
    <recommendedName>
        <fullName evidence="3">PDZ domain-containing protein</fullName>
    </recommendedName>
</protein>
<dbReference type="Proteomes" id="UP000649617">
    <property type="component" value="Unassembled WGS sequence"/>
</dbReference>
<dbReference type="AlphaFoldDB" id="A0A812XNS3"/>
<dbReference type="SUPFAM" id="SSF50156">
    <property type="entry name" value="PDZ domain-like"/>
    <property type="match status" value="1"/>
</dbReference>
<dbReference type="EMBL" id="CAJNIZ010046671">
    <property type="protein sequence ID" value="CAE7753581.1"/>
    <property type="molecule type" value="Genomic_DNA"/>
</dbReference>
<name>A0A812XNS3_SYMPI</name>
<accession>A0A812XNS3</accession>
<sequence>AGCLWRPPTLGLEVQESGTVLAPTILVKAVRGKGALAAGVQVGDEVLTIGQVPVVDLLSMREALSDLGDSRTGDPPLSVTLRRAGKVLEVKME</sequence>
<organism evidence="1 2">
    <name type="scientific">Symbiodinium pilosum</name>
    <name type="common">Dinoflagellate</name>
    <dbReference type="NCBI Taxonomy" id="2952"/>
    <lineage>
        <taxon>Eukaryota</taxon>
        <taxon>Sar</taxon>
        <taxon>Alveolata</taxon>
        <taxon>Dinophyceae</taxon>
        <taxon>Suessiales</taxon>
        <taxon>Symbiodiniaceae</taxon>
        <taxon>Symbiodinium</taxon>
    </lineage>
</organism>
<dbReference type="InterPro" id="IPR036034">
    <property type="entry name" value="PDZ_sf"/>
</dbReference>
<dbReference type="Gene3D" id="2.30.42.10">
    <property type="match status" value="1"/>
</dbReference>